<dbReference type="STRING" id="1797259.A2989_01830"/>
<dbReference type="InterPro" id="IPR000194">
    <property type="entry name" value="ATPase_F1/V1/A1_a/bsu_nucl-bd"/>
</dbReference>
<evidence type="ECO:0000256" key="4">
    <source>
        <dbReference type="ARBA" id="ARBA00022781"/>
    </source>
</evidence>
<keyword evidence="5" id="KW-0067">ATP-binding</keyword>
<keyword evidence="9" id="KW-0066">ATP synthesis</keyword>
<dbReference type="InterPro" id="IPR036121">
    <property type="entry name" value="ATPase_F1/V1/A1_a/bsu_N_sf"/>
</dbReference>
<dbReference type="SUPFAM" id="SSF47917">
    <property type="entry name" value="C-terminal domain of alpha and beta subunits of F1 ATP synthase"/>
    <property type="match status" value="1"/>
</dbReference>
<keyword evidence="3" id="KW-0547">Nucleotide-binding</keyword>
<evidence type="ECO:0000313" key="11">
    <source>
        <dbReference type="EMBL" id="OGD04198.1"/>
    </source>
</evidence>
<comment type="similarity">
    <text evidence="1">Belongs to the ATPase alpha/beta chains family.</text>
</comment>
<dbReference type="FunFam" id="3.40.50.300:FF:004039">
    <property type="entry name" value="ATP synthase subunit alpha, mitochondrial"/>
    <property type="match status" value="1"/>
</dbReference>
<dbReference type="GO" id="GO:0045259">
    <property type="term" value="C:proton-transporting ATP synthase complex"/>
    <property type="evidence" value="ECO:0007669"/>
    <property type="project" value="UniProtKB-KW"/>
</dbReference>
<protein>
    <recommendedName>
        <fullName evidence="10">ATPase F1/V1/A1 complex alpha/beta subunit nucleotide-binding domain-containing protein</fullName>
    </recommendedName>
</protein>
<dbReference type="InterPro" id="IPR027417">
    <property type="entry name" value="P-loop_NTPase"/>
</dbReference>
<keyword evidence="4" id="KW-0375">Hydrogen ion transport</keyword>
<evidence type="ECO:0000256" key="7">
    <source>
        <dbReference type="ARBA" id="ARBA00023136"/>
    </source>
</evidence>
<evidence type="ECO:0000256" key="1">
    <source>
        <dbReference type="ARBA" id="ARBA00008936"/>
    </source>
</evidence>
<accession>A0A1F4ZDD5</accession>
<dbReference type="Gene3D" id="3.40.50.12240">
    <property type="match status" value="1"/>
</dbReference>
<dbReference type="GO" id="GO:0043531">
    <property type="term" value="F:ADP binding"/>
    <property type="evidence" value="ECO:0007669"/>
    <property type="project" value="TreeGrafter"/>
</dbReference>
<dbReference type="AlphaFoldDB" id="A0A1F4ZDD5"/>
<dbReference type="Proteomes" id="UP000177080">
    <property type="component" value="Unassembled WGS sequence"/>
</dbReference>
<feature type="domain" description="ATPase F1/V1/A1 complex alpha/beta subunit nucleotide-binding" evidence="10">
    <location>
        <begin position="135"/>
        <end position="349"/>
    </location>
</feature>
<proteinExistence type="inferred from homology"/>
<keyword evidence="2" id="KW-0813">Transport</keyword>
<dbReference type="GO" id="GO:0046933">
    <property type="term" value="F:proton-transporting ATP synthase activity, rotational mechanism"/>
    <property type="evidence" value="ECO:0007669"/>
    <property type="project" value="InterPro"/>
</dbReference>
<keyword evidence="8" id="KW-0139">CF(1)</keyword>
<comment type="caution">
    <text evidence="11">The sequence shown here is derived from an EMBL/GenBank/DDBJ whole genome shotgun (WGS) entry which is preliminary data.</text>
</comment>
<evidence type="ECO:0000256" key="3">
    <source>
        <dbReference type="ARBA" id="ARBA00022741"/>
    </source>
</evidence>
<sequence length="483" mass="52304">MTRDFGYYLQESGEVGYVEEAVTSAARLRGLPGARLGEMVMMETGETGQVLALDEGLVEALVFGTGKIRIGTRVVRVGQTVTVPVGEGLLGLTVDGLGRRISGVLKGQLAAAYAVDVSPAGIGVRRRVGRPMDTGVALIDLLVPLGRGQRELFIGDRKTGKSVITLTTMMTQARLGVVCVYAAIGKQKADVKRVEQFVEAGGISATTVIVASSAKDSLGEIFLTPYTAMAVAEYFRDIGREVMIVLDDMTTHAKFYREMSLVLKRFPGRDAYPGDIFHVHSKLLERAGNFVVGDREVAITAVPIAETVQGDLTGYIPTNLMSMTDGHVYFDADLFFRGRRPAIDPYVSVTRVGHQTQTQLQREITQEVLNLLSQYERTQSFLRFGAELGESSRQILALGDKLLTFFDQPLLSVVPRGLGVVLVGLLLAGAWNGKEMEGILAWYGGNEAVRGEIATLVSQGTSLSAFMTGVRQKAELFSKVISR</sequence>
<gene>
    <name evidence="11" type="ORF">A2989_01830</name>
</gene>
<evidence type="ECO:0000313" key="12">
    <source>
        <dbReference type="Proteomes" id="UP000177080"/>
    </source>
</evidence>
<dbReference type="GO" id="GO:0005524">
    <property type="term" value="F:ATP binding"/>
    <property type="evidence" value="ECO:0007669"/>
    <property type="project" value="UniProtKB-KW"/>
</dbReference>
<dbReference type="EMBL" id="MEXN01000002">
    <property type="protein sequence ID" value="OGD04198.1"/>
    <property type="molecule type" value="Genomic_DNA"/>
</dbReference>
<reference evidence="11 12" key="1">
    <citation type="journal article" date="2016" name="Nat. Commun.">
        <title>Thousands of microbial genomes shed light on interconnected biogeochemical processes in an aquifer system.</title>
        <authorList>
            <person name="Anantharaman K."/>
            <person name="Brown C.T."/>
            <person name="Hug L.A."/>
            <person name="Sharon I."/>
            <person name="Castelle C.J."/>
            <person name="Probst A.J."/>
            <person name="Thomas B.C."/>
            <person name="Singh A."/>
            <person name="Wilkins M.J."/>
            <person name="Karaoz U."/>
            <person name="Brodie E.L."/>
            <person name="Williams K.H."/>
            <person name="Hubbard S.S."/>
            <person name="Banfield J.F."/>
        </authorList>
    </citation>
    <scope>NUCLEOTIDE SEQUENCE [LARGE SCALE GENOMIC DNA]</scope>
</reference>
<name>A0A1F4ZDD5_9BACT</name>
<evidence type="ECO:0000259" key="10">
    <source>
        <dbReference type="Pfam" id="PF00006"/>
    </source>
</evidence>
<evidence type="ECO:0000256" key="2">
    <source>
        <dbReference type="ARBA" id="ARBA00022448"/>
    </source>
</evidence>
<dbReference type="PANTHER" id="PTHR48082">
    <property type="entry name" value="ATP SYNTHASE SUBUNIT ALPHA, MITOCHONDRIAL"/>
    <property type="match status" value="1"/>
</dbReference>
<dbReference type="Pfam" id="PF00006">
    <property type="entry name" value="ATP-synt_ab"/>
    <property type="match status" value="1"/>
</dbReference>
<evidence type="ECO:0000256" key="8">
    <source>
        <dbReference type="ARBA" id="ARBA00023196"/>
    </source>
</evidence>
<evidence type="ECO:0000256" key="9">
    <source>
        <dbReference type="ARBA" id="ARBA00023310"/>
    </source>
</evidence>
<dbReference type="SUPFAM" id="SSF50615">
    <property type="entry name" value="N-terminal domain of alpha and beta subunits of F1 ATP synthase"/>
    <property type="match status" value="1"/>
</dbReference>
<organism evidence="11 12">
    <name type="scientific">Candidatus Amesbacteria bacterium RIFCSPLOWO2_01_FULL_48_25</name>
    <dbReference type="NCBI Taxonomy" id="1797259"/>
    <lineage>
        <taxon>Bacteria</taxon>
        <taxon>Candidatus Amesiibacteriota</taxon>
    </lineage>
</organism>
<evidence type="ECO:0000256" key="5">
    <source>
        <dbReference type="ARBA" id="ARBA00022840"/>
    </source>
</evidence>
<keyword evidence="7" id="KW-0472">Membrane</keyword>
<evidence type="ECO:0000256" key="6">
    <source>
        <dbReference type="ARBA" id="ARBA00023065"/>
    </source>
</evidence>
<dbReference type="InterPro" id="IPR005294">
    <property type="entry name" value="ATP_synth_F1_asu"/>
</dbReference>
<keyword evidence="6" id="KW-0406">Ion transport</keyword>
<dbReference type="SUPFAM" id="SSF52540">
    <property type="entry name" value="P-loop containing nucleoside triphosphate hydrolases"/>
    <property type="match status" value="1"/>
</dbReference>
<dbReference type="PANTHER" id="PTHR48082:SF2">
    <property type="entry name" value="ATP SYNTHASE SUBUNIT ALPHA, MITOCHONDRIAL"/>
    <property type="match status" value="1"/>
</dbReference>